<evidence type="ECO:0000313" key="2">
    <source>
        <dbReference type="EMBL" id="QKS71203.1"/>
    </source>
</evidence>
<dbReference type="KEGG" id="psua:FLK61_31305"/>
<gene>
    <name evidence="2" type="ORF">FLK61_31305</name>
</gene>
<dbReference type="AlphaFoldDB" id="A0A859FCX7"/>
<dbReference type="Proteomes" id="UP000318138">
    <property type="component" value="Chromosome"/>
</dbReference>
<keyword evidence="1" id="KW-0175">Coiled coil</keyword>
<feature type="coiled-coil region" evidence="1">
    <location>
        <begin position="207"/>
        <end position="234"/>
    </location>
</feature>
<evidence type="ECO:0000313" key="3">
    <source>
        <dbReference type="Proteomes" id="UP000318138"/>
    </source>
</evidence>
<feature type="coiled-coil region" evidence="1">
    <location>
        <begin position="276"/>
        <end position="310"/>
    </location>
</feature>
<accession>A0A859FCX7</accession>
<feature type="coiled-coil region" evidence="1">
    <location>
        <begin position="83"/>
        <end position="110"/>
    </location>
</feature>
<protein>
    <submittedName>
        <fullName evidence="2">Uncharacterized protein</fullName>
    </submittedName>
</protein>
<evidence type="ECO:0000256" key="1">
    <source>
        <dbReference type="SAM" id="Coils"/>
    </source>
</evidence>
<proteinExistence type="predicted"/>
<organism evidence="2 3">
    <name type="scientific">Paenalkalicoccus suaedae</name>
    <dbReference type="NCBI Taxonomy" id="2592382"/>
    <lineage>
        <taxon>Bacteria</taxon>
        <taxon>Bacillati</taxon>
        <taxon>Bacillota</taxon>
        <taxon>Bacilli</taxon>
        <taxon>Bacillales</taxon>
        <taxon>Bacillaceae</taxon>
        <taxon>Paenalkalicoccus</taxon>
    </lineage>
</organism>
<sequence>MKSLNEELFEVKEKQRLKTKWQDHSDRLLESMQKKKAIARELKLELYEKEEDVENLRTFTVGAVMATILGNKQEKMTEREEVLAKSKLRYQDALQAVEELEKEKQMYDEHLETVRYADAEYRDILKRKEELILNTDSVWSEQLFRATEKEVELHGAMQEVNEAIEAGEDAYYSLRDASASLEKASNWSKVDMFGGGMVTTYIKHSHIDDSKNATHRAERRLRQFNEELQDVKNHFNIHVTIGEGLTFADYFFDNIFVDFAVHQKISSSSESISSTMSDVSRIVNELKSTRQSLQRELDEISKERIQILENS</sequence>
<keyword evidence="3" id="KW-1185">Reference proteome</keyword>
<reference evidence="3" key="1">
    <citation type="submission" date="2019-07" db="EMBL/GenBank/DDBJ databases">
        <title>Bacillus alkalisoli sp. nov. isolated from saline soil.</title>
        <authorList>
            <person name="Sun J.-Q."/>
            <person name="Xu L."/>
        </authorList>
    </citation>
    <scope>NUCLEOTIDE SEQUENCE [LARGE SCALE GENOMIC DNA]</scope>
    <source>
        <strain evidence="3">M4U3P1</strain>
    </source>
</reference>
<dbReference type="RefSeq" id="WP_176009238.1">
    <property type="nucleotide sequence ID" value="NZ_CP041372.2"/>
</dbReference>
<name>A0A859FCX7_9BACI</name>
<dbReference type="EMBL" id="CP041372">
    <property type="protein sequence ID" value="QKS71203.1"/>
    <property type="molecule type" value="Genomic_DNA"/>
</dbReference>